<accession>A0A3L7K5H8</accession>
<dbReference type="Proteomes" id="UP000276770">
    <property type="component" value="Unassembled WGS sequence"/>
</dbReference>
<comment type="caution">
    <text evidence="1">The sequence shown here is derived from an EMBL/GenBank/DDBJ whole genome shotgun (WGS) entry which is preliminary data.</text>
</comment>
<keyword evidence="2" id="KW-1185">Reference proteome</keyword>
<dbReference type="SUPFAM" id="SSF109915">
    <property type="entry name" value="Hypothetical protein YhaI"/>
    <property type="match status" value="1"/>
</dbReference>
<sequence length="109" mass="13151">MKLLLERIEKLEFQQKLLLKMMSPKGFEFDQLIIEKNLSEQDVMDFHRLCEELNKELKEQKAEGFVFYSPLFKKFNERLHSQLEPAEVIDACKKQKLYEELMLLLEQNI</sequence>
<name>A0A3L7K5H8_9BACI</name>
<dbReference type="InterPro" id="IPR035945">
    <property type="entry name" value="YhaI-like_sf"/>
</dbReference>
<dbReference type="Pfam" id="PF08963">
    <property type="entry name" value="DUF1878"/>
    <property type="match status" value="1"/>
</dbReference>
<dbReference type="Gene3D" id="1.10.3750.10">
    <property type="entry name" value="YhaI-like"/>
    <property type="match status" value="1"/>
</dbReference>
<gene>
    <name evidence="1" type="ORF">D9X91_03870</name>
</gene>
<evidence type="ECO:0000313" key="1">
    <source>
        <dbReference type="EMBL" id="RLQ97539.1"/>
    </source>
</evidence>
<organism evidence="1 2">
    <name type="scientific">Falsibacillus albus</name>
    <dbReference type="NCBI Taxonomy" id="2478915"/>
    <lineage>
        <taxon>Bacteria</taxon>
        <taxon>Bacillati</taxon>
        <taxon>Bacillota</taxon>
        <taxon>Bacilli</taxon>
        <taxon>Bacillales</taxon>
        <taxon>Bacillaceae</taxon>
        <taxon>Falsibacillus</taxon>
    </lineage>
</organism>
<dbReference type="InterPro" id="IPR015058">
    <property type="entry name" value="DUF1878"/>
</dbReference>
<dbReference type="OrthoDB" id="2353223at2"/>
<protein>
    <submittedName>
        <fullName evidence="1">DUF1878 family protein</fullName>
    </submittedName>
</protein>
<proteinExistence type="predicted"/>
<reference evidence="1 2" key="1">
    <citation type="submission" date="2018-10" db="EMBL/GenBank/DDBJ databases">
        <title>Falsibacillus sp. genome draft.</title>
        <authorList>
            <person name="Shi S."/>
        </authorList>
    </citation>
    <scope>NUCLEOTIDE SEQUENCE [LARGE SCALE GENOMIC DNA]</scope>
    <source>
        <strain evidence="1 2">GY 10110</strain>
    </source>
</reference>
<dbReference type="EMBL" id="RCVZ01000002">
    <property type="protein sequence ID" value="RLQ97539.1"/>
    <property type="molecule type" value="Genomic_DNA"/>
</dbReference>
<dbReference type="AlphaFoldDB" id="A0A3L7K5H8"/>
<evidence type="ECO:0000313" key="2">
    <source>
        <dbReference type="Proteomes" id="UP000276770"/>
    </source>
</evidence>